<dbReference type="SUPFAM" id="SSF53901">
    <property type="entry name" value="Thiolase-like"/>
    <property type="match status" value="2"/>
</dbReference>
<dbReference type="RefSeq" id="WP_159462611.1">
    <property type="nucleotide sequence ID" value="NZ_FCOJ02000034.1"/>
</dbReference>
<dbReference type="OrthoDB" id="3078238at2"/>
<accession>A0A158BQB3</accession>
<comment type="caution">
    <text evidence="2">The sequence shown here is derived from an EMBL/GenBank/DDBJ whole genome shotgun (WGS) entry which is preliminary data.</text>
</comment>
<protein>
    <submittedName>
        <fullName evidence="2">3-oxoacyl-(Acyl carrier protein) synthase</fullName>
    </submittedName>
</protein>
<evidence type="ECO:0000313" key="2">
    <source>
        <dbReference type="EMBL" id="SAK72201.1"/>
    </source>
</evidence>
<dbReference type="Pfam" id="PF00109">
    <property type="entry name" value="ketoacyl-synt"/>
    <property type="match status" value="1"/>
</dbReference>
<sequence length="367" mass="38543">MSTEHATTRTHVWRQEPAREVCVCAIGARTPLGLSAAASAAAVRGGLSAVAMHPFLIDKAGAPMRVALDAAMDADAPIGLRMWSMLEPAVVEALGDGVPQRLRCFIALPASRPGLPESIGQMLAESVAHSFALDRSRIALLEHGHASALMALRLAARDIASGACDVCLVAGVDSYHCAETLEWLDREGSLISGQNRNGFPPGEGAGACLLATRSFAERGGLPILATVMAVATATEPHPIRCGRVCVGEGLSAAVRAAIGGSCVDGRLVTATYCDINGERYRNEELLYTMLRTQEAFVDAHDYECPACCWGDMGAASGVLFAVLAICAGQRGYEKGPTPLLWASSDDGYRAAAVLGLDADARRPRWSV</sequence>
<dbReference type="GO" id="GO:0016746">
    <property type="term" value="F:acyltransferase activity"/>
    <property type="evidence" value="ECO:0007669"/>
    <property type="project" value="InterPro"/>
</dbReference>
<feature type="domain" description="Beta-ketoacyl synthase-like N-terminal" evidence="1">
    <location>
        <begin position="145"/>
        <end position="214"/>
    </location>
</feature>
<dbReference type="EMBL" id="FCOJ02000034">
    <property type="protein sequence ID" value="SAK72201.1"/>
    <property type="molecule type" value="Genomic_DNA"/>
</dbReference>
<dbReference type="STRING" id="1777143.AWB82_04413"/>
<proteinExistence type="predicted"/>
<gene>
    <name evidence="2" type="ORF">AWB82_04413</name>
</gene>
<dbReference type="Proteomes" id="UP000054596">
    <property type="component" value="Unassembled WGS sequence"/>
</dbReference>
<dbReference type="InterPro" id="IPR016039">
    <property type="entry name" value="Thiolase-like"/>
</dbReference>
<dbReference type="AlphaFoldDB" id="A0A158BQB3"/>
<reference evidence="2" key="1">
    <citation type="submission" date="2016-01" db="EMBL/GenBank/DDBJ databases">
        <authorList>
            <person name="Peeters C."/>
        </authorList>
    </citation>
    <scope>NUCLEOTIDE SEQUENCE [LARGE SCALE GENOMIC DNA]</scope>
    <source>
        <strain evidence="2">LMG 29325</strain>
    </source>
</reference>
<dbReference type="InterPro" id="IPR014030">
    <property type="entry name" value="Ketoacyl_synth_N"/>
</dbReference>
<dbReference type="Gene3D" id="3.40.47.10">
    <property type="match status" value="1"/>
</dbReference>
<name>A0A158BQB3_9BURK</name>
<evidence type="ECO:0000259" key="1">
    <source>
        <dbReference type="Pfam" id="PF00109"/>
    </source>
</evidence>
<keyword evidence="3" id="KW-1185">Reference proteome</keyword>
<evidence type="ECO:0000313" key="3">
    <source>
        <dbReference type="Proteomes" id="UP000054596"/>
    </source>
</evidence>
<organism evidence="2 3">
    <name type="scientific">Caballeronia glebae</name>
    <dbReference type="NCBI Taxonomy" id="1777143"/>
    <lineage>
        <taxon>Bacteria</taxon>
        <taxon>Pseudomonadati</taxon>
        <taxon>Pseudomonadota</taxon>
        <taxon>Betaproteobacteria</taxon>
        <taxon>Burkholderiales</taxon>
        <taxon>Burkholderiaceae</taxon>
        <taxon>Caballeronia</taxon>
    </lineage>
</organism>